<dbReference type="InterPro" id="IPR018303">
    <property type="entry name" value="ATPase_P-typ_P_site"/>
</dbReference>
<dbReference type="InterPro" id="IPR023298">
    <property type="entry name" value="ATPase_P-typ_TM_dom_sf"/>
</dbReference>
<feature type="transmembrane region" description="Helical" evidence="14">
    <location>
        <begin position="88"/>
        <end position="109"/>
    </location>
</feature>
<dbReference type="Gene3D" id="3.40.1110.10">
    <property type="entry name" value="Calcium-transporting ATPase, cytoplasmic domain N"/>
    <property type="match status" value="1"/>
</dbReference>
<dbReference type="PRINTS" id="PR00943">
    <property type="entry name" value="CUATPASE"/>
</dbReference>
<keyword evidence="8 14" id="KW-0067">ATP-binding</keyword>
<dbReference type="Gene3D" id="3.30.70.100">
    <property type="match status" value="1"/>
</dbReference>
<comment type="similarity">
    <text evidence="3 14">Belongs to the cation transport ATPase (P-type) (TC 3.A.3) family. Type IB subfamily.</text>
</comment>
<feature type="transmembrane region" description="Helical" evidence="14">
    <location>
        <begin position="332"/>
        <end position="354"/>
    </location>
</feature>
<keyword evidence="4" id="KW-0597">Phosphoprotein</keyword>
<dbReference type="NCBIfam" id="TIGR01511">
    <property type="entry name" value="ATPase-IB1_Cu"/>
    <property type="match status" value="1"/>
</dbReference>
<protein>
    <recommendedName>
        <fullName evidence="13">Copper-transporting ATPase</fullName>
    </recommendedName>
</protein>
<dbReference type="InterPro" id="IPR006121">
    <property type="entry name" value="HMA_dom"/>
</dbReference>
<dbReference type="GO" id="GO:0016887">
    <property type="term" value="F:ATP hydrolysis activity"/>
    <property type="evidence" value="ECO:0007669"/>
    <property type="project" value="InterPro"/>
</dbReference>
<dbReference type="SUPFAM" id="SSF55008">
    <property type="entry name" value="HMA, heavy metal-associated domain"/>
    <property type="match status" value="1"/>
</dbReference>
<evidence type="ECO:0000256" key="3">
    <source>
        <dbReference type="ARBA" id="ARBA00006024"/>
    </source>
</evidence>
<dbReference type="KEGG" id="cinf:CINF_1705"/>
<dbReference type="Pfam" id="PF00403">
    <property type="entry name" value="HMA"/>
    <property type="match status" value="1"/>
</dbReference>
<dbReference type="Gene3D" id="2.70.150.10">
    <property type="entry name" value="Calcium-transporting ATPase, cytoplasmic transduction domain A"/>
    <property type="match status" value="1"/>
</dbReference>
<evidence type="ECO:0000256" key="7">
    <source>
        <dbReference type="ARBA" id="ARBA00022741"/>
    </source>
</evidence>
<dbReference type="GO" id="GO:0005524">
    <property type="term" value="F:ATP binding"/>
    <property type="evidence" value="ECO:0007669"/>
    <property type="project" value="UniProtKB-UniRule"/>
</dbReference>
<keyword evidence="14" id="KW-1003">Cell membrane</keyword>
<keyword evidence="6 14" id="KW-0479">Metal-binding</keyword>
<dbReference type="PROSITE" id="PS00154">
    <property type="entry name" value="ATPASE_E1_E2"/>
    <property type="match status" value="1"/>
</dbReference>
<evidence type="ECO:0000256" key="11">
    <source>
        <dbReference type="ARBA" id="ARBA00023136"/>
    </source>
</evidence>
<dbReference type="PROSITE" id="PS50846">
    <property type="entry name" value="HMA_2"/>
    <property type="match status" value="1"/>
</dbReference>
<evidence type="ECO:0000256" key="9">
    <source>
        <dbReference type="ARBA" id="ARBA00022967"/>
    </source>
</evidence>
<dbReference type="SUPFAM" id="SSF81653">
    <property type="entry name" value="Calcium ATPase, transduction domain A"/>
    <property type="match status" value="1"/>
</dbReference>
<dbReference type="CDD" id="cd00371">
    <property type="entry name" value="HMA"/>
    <property type="match status" value="1"/>
</dbReference>
<keyword evidence="7 14" id="KW-0547">Nucleotide-binding</keyword>
<keyword evidence="11 14" id="KW-0472">Membrane</keyword>
<dbReference type="EMBL" id="CP049075">
    <property type="protein sequence ID" value="QLI06175.1"/>
    <property type="molecule type" value="Genomic_DNA"/>
</dbReference>
<gene>
    <name evidence="16" type="primary">copA</name>
    <name evidence="16" type="ORF">CINF_1705</name>
</gene>
<comment type="subcellular location">
    <subcellularLocation>
        <location evidence="2 14">Cell membrane</location>
    </subcellularLocation>
    <subcellularLocation>
        <location evidence="1">Endomembrane system</location>
        <topology evidence="1">Multi-pass membrane protein</topology>
    </subcellularLocation>
</comment>
<dbReference type="AlphaFoldDB" id="A0A7H9CLJ4"/>
<dbReference type="InterPro" id="IPR023299">
    <property type="entry name" value="ATPase_P-typ_cyto_dom_N"/>
</dbReference>
<dbReference type="NCBIfam" id="TIGR01512">
    <property type="entry name" value="ATPase-IB2_Cd"/>
    <property type="match status" value="1"/>
</dbReference>
<dbReference type="InterPro" id="IPR023214">
    <property type="entry name" value="HAD_sf"/>
</dbReference>
<dbReference type="PANTHER" id="PTHR43520">
    <property type="entry name" value="ATP7, ISOFORM B"/>
    <property type="match status" value="1"/>
</dbReference>
<feature type="domain" description="HMA" evidence="15">
    <location>
        <begin position="2"/>
        <end position="71"/>
    </location>
</feature>
<dbReference type="InterPro" id="IPR008250">
    <property type="entry name" value="ATPase_P-typ_transduc_dom_A_sf"/>
</dbReference>
<accession>A0A7H9CLJ4</accession>
<dbReference type="InterPro" id="IPR001757">
    <property type="entry name" value="P_typ_ATPase"/>
</dbReference>
<evidence type="ECO:0000256" key="1">
    <source>
        <dbReference type="ARBA" id="ARBA00004127"/>
    </source>
</evidence>
<keyword evidence="9" id="KW-1278">Translocase</keyword>
<evidence type="ECO:0000256" key="14">
    <source>
        <dbReference type="RuleBase" id="RU362081"/>
    </source>
</evidence>
<sequence length="706" mass="76174">MKKLRLNITGMSCVNCANAITRATSKLDGIKSAKVSLADNSALFEIEKGRDIDELQKIIKAKIKKLGYGVCNDYSELAKAEQNAIKSLLYKLIASVILACVVMYCSHILGFYAGLVAFLACSLSVFWCGFGFLKHAFLGIRAKNYDMNVLVSLSVLCAYFYSAFVFFVPEIFAENMRYLYFDSPTMIIAFVLFGKFLEANSKQKAKDFLKTLMDLSPRTAILIGADGKEKIIDVKELKIGDVVSVKSGFNIPSDGQIISGGAQIDESSITGESLPKYKSVNDSVFAGTTNINGFINVKISKSIDNTLLAEILELLQDSGSFKLNISRLADKIANVFTPLVIALSFITFAIWSFFDLPLGIMNALCVLIISCPCALGLAAPIASVCAISQAAKQGVLIKNPSIFERFNGAKYIVFDKTGTLTNAKLSIVKSTLNDNDLRLVAGVCALSGHLISKAICENVKIYEKASGNLNELAGLGLEYENGQILIGNAKLLAKHGVIFQEPCVKNLSVLVAIGGKYRGFIALNDSIKADAKFTIQSLKALNLEPIMLTGDKQTNAKSVADELGINSFFAEVLPTQKLEKIKELQEKGGVIFVGDGINDALALAQADVSIAISSGADIAKDAGDILLIKNDLKASIYALKLCAFARKIIKQNLAWAFVYNLICIPVAAGALYPLFNLSLNPAYGAMAMSLSSVCVVLNSLRLKAFK</sequence>
<evidence type="ECO:0000313" key="16">
    <source>
        <dbReference type="EMBL" id="QLI06175.1"/>
    </source>
</evidence>
<keyword evidence="17" id="KW-1185">Reference proteome</keyword>
<evidence type="ECO:0000259" key="15">
    <source>
        <dbReference type="PROSITE" id="PS50846"/>
    </source>
</evidence>
<reference evidence="16 17" key="1">
    <citation type="submission" date="2020-02" db="EMBL/GenBank/DDBJ databases">
        <title>Complete genome sequence of the novel Campylobacter species Candidatus Campylobacter infans.</title>
        <authorList>
            <person name="Duim B."/>
            <person name="Zomer A."/>
            <person name="van der Graaf L."/>
            <person name="Wagenaar J."/>
        </authorList>
    </citation>
    <scope>NUCLEOTIDE SEQUENCE [LARGE SCALE GENOMIC DNA]</scope>
    <source>
        <strain evidence="16 17">19S00001</strain>
    </source>
</reference>
<dbReference type="PRINTS" id="PR00119">
    <property type="entry name" value="CATATPASE"/>
</dbReference>
<evidence type="ECO:0000313" key="17">
    <source>
        <dbReference type="Proteomes" id="UP000509414"/>
    </source>
</evidence>
<dbReference type="PANTHER" id="PTHR43520:SF8">
    <property type="entry name" value="P-TYPE CU(+) TRANSPORTER"/>
    <property type="match status" value="1"/>
</dbReference>
<proteinExistence type="inferred from homology"/>
<feature type="transmembrane region" description="Helical" evidence="14">
    <location>
        <begin position="681"/>
        <end position="700"/>
    </location>
</feature>
<evidence type="ECO:0000256" key="2">
    <source>
        <dbReference type="ARBA" id="ARBA00004236"/>
    </source>
</evidence>
<dbReference type="GO" id="GO:0005507">
    <property type="term" value="F:copper ion binding"/>
    <property type="evidence" value="ECO:0007669"/>
    <property type="project" value="TreeGrafter"/>
</dbReference>
<keyword evidence="10 14" id="KW-1133">Transmembrane helix</keyword>
<dbReference type="FunFam" id="2.70.150.10:FF:000002">
    <property type="entry name" value="Copper-transporting ATPase 1, putative"/>
    <property type="match status" value="1"/>
</dbReference>
<dbReference type="SUPFAM" id="SSF56784">
    <property type="entry name" value="HAD-like"/>
    <property type="match status" value="1"/>
</dbReference>
<dbReference type="InterPro" id="IPR036163">
    <property type="entry name" value="HMA_dom_sf"/>
</dbReference>
<feature type="transmembrane region" description="Helical" evidence="14">
    <location>
        <begin position="149"/>
        <end position="172"/>
    </location>
</feature>
<dbReference type="GO" id="GO:0005886">
    <property type="term" value="C:plasma membrane"/>
    <property type="evidence" value="ECO:0007669"/>
    <property type="project" value="UniProtKB-SubCell"/>
</dbReference>
<dbReference type="InterPro" id="IPR036412">
    <property type="entry name" value="HAD-like_sf"/>
</dbReference>
<dbReference type="InterPro" id="IPR027256">
    <property type="entry name" value="P-typ_ATPase_IB"/>
</dbReference>
<evidence type="ECO:0000256" key="6">
    <source>
        <dbReference type="ARBA" id="ARBA00022723"/>
    </source>
</evidence>
<name>A0A7H9CLJ4_9BACT</name>
<dbReference type="NCBIfam" id="TIGR01525">
    <property type="entry name" value="ATPase-IB_hvy"/>
    <property type="match status" value="1"/>
</dbReference>
<dbReference type="Pfam" id="PF00122">
    <property type="entry name" value="E1-E2_ATPase"/>
    <property type="match status" value="1"/>
</dbReference>
<evidence type="ECO:0000256" key="8">
    <source>
        <dbReference type="ARBA" id="ARBA00022840"/>
    </source>
</evidence>
<dbReference type="RefSeq" id="WP_240156126.1">
    <property type="nucleotide sequence ID" value="NZ_CP049075.1"/>
</dbReference>
<evidence type="ECO:0000256" key="10">
    <source>
        <dbReference type="ARBA" id="ARBA00022989"/>
    </source>
</evidence>
<dbReference type="GO" id="GO:0043682">
    <property type="term" value="F:P-type divalent copper transporter activity"/>
    <property type="evidence" value="ECO:0007669"/>
    <property type="project" value="TreeGrafter"/>
</dbReference>
<evidence type="ECO:0000256" key="5">
    <source>
        <dbReference type="ARBA" id="ARBA00022692"/>
    </source>
</evidence>
<evidence type="ECO:0000256" key="4">
    <source>
        <dbReference type="ARBA" id="ARBA00022553"/>
    </source>
</evidence>
<evidence type="ECO:0000256" key="12">
    <source>
        <dbReference type="ARBA" id="ARBA00037143"/>
    </source>
</evidence>
<dbReference type="Proteomes" id="UP000509414">
    <property type="component" value="Chromosome"/>
</dbReference>
<feature type="transmembrane region" description="Helical" evidence="14">
    <location>
        <begin position="360"/>
        <end position="387"/>
    </location>
</feature>
<dbReference type="NCBIfam" id="TIGR01494">
    <property type="entry name" value="ATPase_P-type"/>
    <property type="match status" value="1"/>
</dbReference>
<keyword evidence="5 14" id="KW-0812">Transmembrane</keyword>
<dbReference type="Gene3D" id="3.40.50.1000">
    <property type="entry name" value="HAD superfamily/HAD-like"/>
    <property type="match status" value="1"/>
</dbReference>
<organism evidence="16 17">
    <name type="scientific">Candidatus Campylobacter infans</name>
    <dbReference type="NCBI Taxonomy" id="2561898"/>
    <lineage>
        <taxon>Bacteria</taxon>
        <taxon>Pseudomonadati</taxon>
        <taxon>Campylobacterota</taxon>
        <taxon>Epsilonproteobacteria</taxon>
        <taxon>Campylobacterales</taxon>
        <taxon>Campylobacteraceae</taxon>
        <taxon>Campylobacter</taxon>
    </lineage>
</organism>
<feature type="transmembrane region" description="Helical" evidence="14">
    <location>
        <begin position="115"/>
        <end position="137"/>
    </location>
</feature>
<dbReference type="InterPro" id="IPR059000">
    <property type="entry name" value="ATPase_P-type_domA"/>
</dbReference>
<dbReference type="GO" id="GO:0012505">
    <property type="term" value="C:endomembrane system"/>
    <property type="evidence" value="ECO:0007669"/>
    <property type="project" value="UniProtKB-SubCell"/>
</dbReference>
<dbReference type="GO" id="GO:0055070">
    <property type="term" value="P:copper ion homeostasis"/>
    <property type="evidence" value="ECO:0007669"/>
    <property type="project" value="TreeGrafter"/>
</dbReference>
<feature type="transmembrane region" description="Helical" evidence="14">
    <location>
        <begin position="178"/>
        <end position="197"/>
    </location>
</feature>
<feature type="transmembrane region" description="Helical" evidence="14">
    <location>
        <begin position="653"/>
        <end position="675"/>
    </location>
</feature>
<dbReference type="SUPFAM" id="SSF81665">
    <property type="entry name" value="Calcium ATPase, transmembrane domain M"/>
    <property type="match status" value="1"/>
</dbReference>
<evidence type="ECO:0000256" key="13">
    <source>
        <dbReference type="ARBA" id="ARBA00040690"/>
    </source>
</evidence>
<dbReference type="Pfam" id="PF00702">
    <property type="entry name" value="Hydrolase"/>
    <property type="match status" value="1"/>
</dbReference>
<comment type="function">
    <text evidence="12">Probably involved in copper export.</text>
</comment>